<dbReference type="Proteomes" id="UP000234778">
    <property type="component" value="Unassembled WGS sequence"/>
</dbReference>
<dbReference type="SUPFAM" id="SSF54637">
    <property type="entry name" value="Thioesterase/thiol ester dehydrase-isomerase"/>
    <property type="match status" value="1"/>
</dbReference>
<evidence type="ECO:0000313" key="2">
    <source>
        <dbReference type="Proteomes" id="UP000234778"/>
    </source>
</evidence>
<name>A0A2I1KUG2_9ACTO</name>
<comment type="caution">
    <text evidence="1">The sequence shown here is derived from an EMBL/GenBank/DDBJ whole genome shotgun (WGS) entry which is preliminary data.</text>
</comment>
<dbReference type="InterPro" id="IPR029069">
    <property type="entry name" value="HotDog_dom_sf"/>
</dbReference>
<dbReference type="EMBL" id="PKHA01000002">
    <property type="protein sequence ID" value="PKY99237.1"/>
    <property type="molecule type" value="Genomic_DNA"/>
</dbReference>
<organism evidence="1 2">
    <name type="scientific">Actinomyces urogenitalis</name>
    <dbReference type="NCBI Taxonomy" id="103621"/>
    <lineage>
        <taxon>Bacteria</taxon>
        <taxon>Bacillati</taxon>
        <taxon>Actinomycetota</taxon>
        <taxon>Actinomycetes</taxon>
        <taxon>Actinomycetales</taxon>
        <taxon>Actinomycetaceae</taxon>
        <taxon>Actinomyces</taxon>
    </lineage>
</organism>
<protein>
    <submittedName>
        <fullName evidence="1">Uncharacterized protein</fullName>
    </submittedName>
</protein>
<gene>
    <name evidence="1" type="ORF">CYJ26_03725</name>
</gene>
<accession>A0A2I1KUG2</accession>
<reference evidence="1 2" key="1">
    <citation type="submission" date="2017-12" db="EMBL/GenBank/DDBJ databases">
        <title>Phylogenetic diversity of female urinary microbiome.</title>
        <authorList>
            <person name="Thomas-White K."/>
            <person name="Wolfe A.J."/>
        </authorList>
    </citation>
    <scope>NUCLEOTIDE SEQUENCE [LARGE SCALE GENOMIC DNA]</scope>
    <source>
        <strain evidence="1 2">UMB0319</strain>
    </source>
</reference>
<dbReference type="Gene3D" id="3.10.129.10">
    <property type="entry name" value="Hotdog Thioesterase"/>
    <property type="match status" value="1"/>
</dbReference>
<proteinExistence type="predicted"/>
<dbReference type="AlphaFoldDB" id="A0A2I1KUG2"/>
<evidence type="ECO:0000313" key="1">
    <source>
        <dbReference type="EMBL" id="PKY99237.1"/>
    </source>
</evidence>
<sequence length="208" mass="22376">MERAARDAVSYLRPALELLRDLRGSDRLVWDGLVHRRLRLGPPAAGPARSTAQPRLVTARRGGWELTEVTATACGWQTTIWLARRDGDSPRLQEVSPRAGTVPSRMGDAGHRLLVRDEDVWTWVSASGDDNRIHLEPGAGRGIGLTAHDGVVVHGMLLAALSLALVPARDGLDARLVAPVVVDGAAELRASPNGDLYGADGLVLRRRS</sequence>